<dbReference type="Proteomes" id="UP000198893">
    <property type="component" value="Unassembled WGS sequence"/>
</dbReference>
<proteinExistence type="predicted"/>
<gene>
    <name evidence="1" type="ORF">SAMN04490248_12425</name>
</gene>
<name>A0A1H8V242_9RHOB</name>
<keyword evidence="2" id="KW-1185">Reference proteome</keyword>
<dbReference type="RefSeq" id="WP_175483274.1">
    <property type="nucleotide sequence ID" value="NZ_FODS01000024.1"/>
</dbReference>
<protein>
    <recommendedName>
        <fullName evidence="3">DUF2793 domain-containing protein</fullName>
    </recommendedName>
</protein>
<evidence type="ECO:0008006" key="3">
    <source>
        <dbReference type="Google" id="ProtNLM"/>
    </source>
</evidence>
<dbReference type="Pfam" id="PF10983">
    <property type="entry name" value="DUF2793"/>
    <property type="match status" value="1"/>
</dbReference>
<dbReference type="AlphaFoldDB" id="A0A1H8V242"/>
<dbReference type="InterPro" id="IPR021251">
    <property type="entry name" value="DUF2793"/>
</dbReference>
<dbReference type="STRING" id="569882.SAMN04490248_12425"/>
<evidence type="ECO:0000313" key="2">
    <source>
        <dbReference type="Proteomes" id="UP000198893"/>
    </source>
</evidence>
<reference evidence="1 2" key="1">
    <citation type="submission" date="2016-10" db="EMBL/GenBank/DDBJ databases">
        <authorList>
            <person name="de Groot N.N."/>
        </authorList>
    </citation>
    <scope>NUCLEOTIDE SEQUENCE [LARGE SCALE GENOMIC DNA]</scope>
    <source>
        <strain evidence="1 2">DSM 27842</strain>
    </source>
</reference>
<sequence length="446" mass="46565">MSENSAVLALPYIQPSQAQKHVTHNEALKVLDALVQMVVSARDQSDPPAAPQTGDRFLLPAGATGAWAGQPAGTLACYDGVAWMFMAPQPGWRAHVLAEARAVTYDAAEGWCDSSAETLELAGLGVSASPDAVNRLAISSPATLFNHAGAGHQLKLNKAATAETASLLYQTDWSGRAEMGLNGGDDFSVKVSADGTAWTEALRIAAASGQVTGAAVQAGGHDSTAGRLLTAGAFGWGETGDLHDLTDLDALDTAAGLYRYRLGDTANIASRPAGISNYGLIRVERYDSGRCRQTITDALSPSRSFYRMSHPSTGWEGWREHYTSASILGGVSQSGGVPTGAVIERASNANGAYVRFADGTQICMSGQMLADVTVAAGAIFRSPPVTWAFPAAFSAAPALMQGRQNHSTAYWTVPGVTTTTSGEACAMSFQSITSRAVSLVALGRWF</sequence>
<organism evidence="1 2">
    <name type="scientific">Salinihabitans flavidus</name>
    <dbReference type="NCBI Taxonomy" id="569882"/>
    <lineage>
        <taxon>Bacteria</taxon>
        <taxon>Pseudomonadati</taxon>
        <taxon>Pseudomonadota</taxon>
        <taxon>Alphaproteobacteria</taxon>
        <taxon>Rhodobacterales</taxon>
        <taxon>Roseobacteraceae</taxon>
        <taxon>Salinihabitans</taxon>
    </lineage>
</organism>
<dbReference type="EMBL" id="FODS01000024">
    <property type="protein sequence ID" value="SEP09303.1"/>
    <property type="molecule type" value="Genomic_DNA"/>
</dbReference>
<evidence type="ECO:0000313" key="1">
    <source>
        <dbReference type="EMBL" id="SEP09303.1"/>
    </source>
</evidence>
<accession>A0A1H8V242</accession>